<dbReference type="PANTHER" id="PTHR34069:SF2">
    <property type="entry name" value="BETA-KETOACYL-[ACYL-CARRIER-PROTEIN] SYNTHASE III"/>
    <property type="match status" value="1"/>
</dbReference>
<dbReference type="InterPro" id="IPR013747">
    <property type="entry name" value="ACP_syn_III_C"/>
</dbReference>
<protein>
    <submittedName>
        <fullName evidence="5">Ketoacyl-ACP synthase III</fullName>
    </submittedName>
</protein>
<dbReference type="EMBL" id="JAQIFT010000012">
    <property type="protein sequence ID" value="MDA3730371.1"/>
    <property type="molecule type" value="Genomic_DNA"/>
</dbReference>
<dbReference type="AlphaFoldDB" id="A0AA42DJU9"/>
<dbReference type="GO" id="GO:0006633">
    <property type="term" value="P:fatty acid biosynthetic process"/>
    <property type="evidence" value="ECO:0007669"/>
    <property type="project" value="InterPro"/>
</dbReference>
<keyword evidence="6" id="KW-1185">Reference proteome</keyword>
<dbReference type="InterPro" id="IPR016039">
    <property type="entry name" value="Thiolase-like"/>
</dbReference>
<dbReference type="InterPro" id="IPR013751">
    <property type="entry name" value="ACP_syn_III_N"/>
</dbReference>
<gene>
    <name evidence="5" type="ORF">PBV87_02480</name>
</gene>
<dbReference type="PANTHER" id="PTHR34069">
    <property type="entry name" value="3-OXOACYL-[ACYL-CARRIER-PROTEIN] SYNTHASE 3"/>
    <property type="match status" value="1"/>
</dbReference>
<proteinExistence type="predicted"/>
<feature type="domain" description="Beta-ketoacyl-[acyl-carrier-protein] synthase III N-terminal" evidence="4">
    <location>
        <begin position="112"/>
        <end position="192"/>
    </location>
</feature>
<dbReference type="Gene3D" id="3.40.47.10">
    <property type="match status" value="1"/>
</dbReference>
<dbReference type="GO" id="GO:0004315">
    <property type="term" value="F:3-oxoacyl-[acyl-carrier-protein] synthase activity"/>
    <property type="evidence" value="ECO:0007669"/>
    <property type="project" value="InterPro"/>
</dbReference>
<name>A0AA42DJU9_9FIRM</name>
<keyword evidence="2" id="KW-0012">Acyltransferase</keyword>
<dbReference type="Pfam" id="PF08541">
    <property type="entry name" value="ACP_syn_III_C"/>
    <property type="match status" value="1"/>
</dbReference>
<feature type="domain" description="Beta-ketoacyl-[acyl-carrier-protein] synthase III C-terminal" evidence="3">
    <location>
        <begin position="240"/>
        <end position="329"/>
    </location>
</feature>
<sequence length="329" mass="37295">MTNIKIRGIEVQRGQNVVYADSYIEHFKKQGKNIERLLEGYGREQYYIADREKENTLSLGYEATKVLLAKEGLKGEDIDIIVFCSQSPEYLIPSQAVILHGLIEGSRKAQVMDINVNCAGMLTGFDTVVQIMQAKPYLKKALIVGAECLTFTTTDKDEYTYPIFGDAGCAVILERTKEQESGFIDSTYRTDGKTWGLVTYPQKGFSQCVTEKVEELYMKWTPFDADFVAGYMKDALIELLDRNAYTLEDIKLICSSQYALGLVENCSKALDVPRDKFIYIGNEYGYTGTSSPFIALYEAIKEKRIQRGDLINMWTVGTHWTIVSILMKY</sequence>
<evidence type="ECO:0000313" key="6">
    <source>
        <dbReference type="Proteomes" id="UP001169242"/>
    </source>
</evidence>
<dbReference type="RefSeq" id="WP_271011022.1">
    <property type="nucleotide sequence ID" value="NZ_JAQIFT010000012.1"/>
</dbReference>
<evidence type="ECO:0000259" key="4">
    <source>
        <dbReference type="Pfam" id="PF08545"/>
    </source>
</evidence>
<evidence type="ECO:0000259" key="3">
    <source>
        <dbReference type="Pfam" id="PF08541"/>
    </source>
</evidence>
<comment type="caution">
    <text evidence="5">The sequence shown here is derived from an EMBL/GenBank/DDBJ whole genome shotgun (WGS) entry which is preliminary data.</text>
</comment>
<dbReference type="Pfam" id="PF08545">
    <property type="entry name" value="ACP_syn_III"/>
    <property type="match status" value="1"/>
</dbReference>
<dbReference type="GO" id="GO:0044550">
    <property type="term" value="P:secondary metabolite biosynthetic process"/>
    <property type="evidence" value="ECO:0007669"/>
    <property type="project" value="TreeGrafter"/>
</dbReference>
<dbReference type="Proteomes" id="UP001169242">
    <property type="component" value="Unassembled WGS sequence"/>
</dbReference>
<evidence type="ECO:0000256" key="1">
    <source>
        <dbReference type="ARBA" id="ARBA00022679"/>
    </source>
</evidence>
<evidence type="ECO:0000256" key="2">
    <source>
        <dbReference type="ARBA" id="ARBA00023315"/>
    </source>
</evidence>
<reference evidence="5" key="1">
    <citation type="journal article" date="2023" name="Int. J. Syst. Evol. Microbiol.">
        <title>&lt;i&gt;Holtiella tumoricola&lt;/i&gt; gen. nov. sp. nov., isolated from a human clinical sample.</title>
        <authorList>
            <person name="Allen-Vercoe E."/>
            <person name="Daigneault M.C."/>
            <person name="Vancuren S.J."/>
            <person name="Cochrane K."/>
            <person name="O'Neal L.L."/>
            <person name="Sankaranarayanan K."/>
            <person name="Lawson P.A."/>
        </authorList>
    </citation>
    <scope>NUCLEOTIDE SEQUENCE</scope>
    <source>
        <strain evidence="5">CC70A</strain>
    </source>
</reference>
<dbReference type="SUPFAM" id="SSF53901">
    <property type="entry name" value="Thiolase-like"/>
    <property type="match status" value="2"/>
</dbReference>
<evidence type="ECO:0000313" key="5">
    <source>
        <dbReference type="EMBL" id="MDA3730371.1"/>
    </source>
</evidence>
<keyword evidence="1" id="KW-0808">Transferase</keyword>
<accession>A0AA42DJU9</accession>
<organism evidence="5 6">
    <name type="scientific">Holtiella tumoricola</name>
    <dbReference type="NCBI Taxonomy" id="3018743"/>
    <lineage>
        <taxon>Bacteria</taxon>
        <taxon>Bacillati</taxon>
        <taxon>Bacillota</taxon>
        <taxon>Clostridia</taxon>
        <taxon>Lachnospirales</taxon>
        <taxon>Cellulosilyticaceae</taxon>
        <taxon>Holtiella</taxon>
    </lineage>
</organism>